<dbReference type="Proteomes" id="UP000002408">
    <property type="component" value="Chromosome"/>
</dbReference>
<dbReference type="InterPro" id="IPR037673">
    <property type="entry name" value="MSC/AndL"/>
</dbReference>
<keyword evidence="7" id="KW-1185">Reference proteome</keyword>
<proteinExistence type="predicted"/>
<dbReference type="SUPFAM" id="SSF81330">
    <property type="entry name" value="Gated mechanosensitive channel"/>
    <property type="match status" value="1"/>
</dbReference>
<dbReference type="Gene3D" id="1.10.1200.120">
    <property type="entry name" value="Large-conductance mechanosensitive channel, MscL, domain 1"/>
    <property type="match status" value="1"/>
</dbReference>
<evidence type="ECO:0000256" key="3">
    <source>
        <dbReference type="ARBA" id="ARBA00022989"/>
    </source>
</evidence>
<gene>
    <name evidence="6" type="ordered locus">Mboo_0031</name>
</gene>
<dbReference type="PANTHER" id="PTHR30266">
    <property type="entry name" value="MECHANOSENSITIVE CHANNEL MSCL"/>
    <property type="match status" value="1"/>
</dbReference>
<dbReference type="KEGG" id="mbn:Mboo_0031"/>
<accession>A7I494</accession>
<evidence type="ECO:0000256" key="2">
    <source>
        <dbReference type="ARBA" id="ARBA00022692"/>
    </source>
</evidence>
<evidence type="ECO:0000256" key="4">
    <source>
        <dbReference type="ARBA" id="ARBA00023136"/>
    </source>
</evidence>
<dbReference type="EMBL" id="CP000780">
    <property type="protein sequence ID" value="ABS54555.1"/>
    <property type="molecule type" value="Genomic_DNA"/>
</dbReference>
<reference evidence="7" key="1">
    <citation type="journal article" date="2015" name="Microbiology">
        <title>Genome of Methanoregula boonei 6A8 reveals adaptations to oligotrophic peatland environments.</title>
        <authorList>
            <person name="Braeuer S."/>
            <person name="Cadillo-Quiroz H."/>
            <person name="Kyrpides N."/>
            <person name="Woyke T."/>
            <person name="Goodwin L."/>
            <person name="Detter C."/>
            <person name="Podell S."/>
            <person name="Yavitt J.B."/>
            <person name="Zinder S.H."/>
        </authorList>
    </citation>
    <scope>NUCLEOTIDE SEQUENCE [LARGE SCALE GENOMIC DNA]</scope>
    <source>
        <strain evidence="7">DSM 21154 / JCM 14090 / 6A8</strain>
    </source>
</reference>
<dbReference type="InterPro" id="IPR036019">
    <property type="entry name" value="MscL_channel"/>
</dbReference>
<dbReference type="Pfam" id="PF01741">
    <property type="entry name" value="MscL"/>
    <property type="match status" value="1"/>
</dbReference>
<feature type="transmembrane region" description="Helical" evidence="5">
    <location>
        <begin position="95"/>
        <end position="117"/>
    </location>
</feature>
<protein>
    <submittedName>
        <fullName evidence="6">Large-conductance mechanosensitive channel-like protein</fullName>
    </submittedName>
</protein>
<dbReference type="GeneID" id="5410207"/>
<evidence type="ECO:0000256" key="1">
    <source>
        <dbReference type="ARBA" id="ARBA00004141"/>
    </source>
</evidence>
<dbReference type="STRING" id="456442.Mboo_0031"/>
<feature type="transmembrane region" description="Helical" evidence="5">
    <location>
        <begin position="40"/>
        <end position="61"/>
    </location>
</feature>
<name>A7I494_METB6</name>
<dbReference type="HOGENOM" id="CLU_095787_4_1_2"/>
<dbReference type="GO" id="GO:0008381">
    <property type="term" value="F:mechanosensitive monoatomic ion channel activity"/>
    <property type="evidence" value="ECO:0007669"/>
    <property type="project" value="TreeGrafter"/>
</dbReference>
<keyword evidence="2 5" id="KW-0812">Transmembrane</keyword>
<dbReference type="GO" id="GO:0016020">
    <property type="term" value="C:membrane"/>
    <property type="evidence" value="ECO:0007669"/>
    <property type="project" value="UniProtKB-SubCell"/>
</dbReference>
<dbReference type="AlphaFoldDB" id="A7I494"/>
<dbReference type="eggNOG" id="arCOG05213">
    <property type="taxonomic scope" value="Archaea"/>
</dbReference>
<comment type="subcellular location">
    <subcellularLocation>
        <location evidence="1">Membrane</location>
        <topology evidence="1">Multi-pass membrane protein</topology>
    </subcellularLocation>
</comment>
<dbReference type="RefSeq" id="WP_011991043.1">
    <property type="nucleotide sequence ID" value="NC_009712.1"/>
</dbReference>
<dbReference type="PANTHER" id="PTHR30266:SF2">
    <property type="entry name" value="LARGE-CONDUCTANCE MECHANOSENSITIVE CHANNEL"/>
    <property type="match status" value="1"/>
</dbReference>
<organism evidence="6 7">
    <name type="scientific">Methanoregula boonei (strain DSM 21154 / JCM 14090 / 6A8)</name>
    <dbReference type="NCBI Taxonomy" id="456442"/>
    <lineage>
        <taxon>Archaea</taxon>
        <taxon>Methanobacteriati</taxon>
        <taxon>Methanobacteriota</taxon>
        <taxon>Stenosarchaea group</taxon>
        <taxon>Methanomicrobia</taxon>
        <taxon>Methanomicrobiales</taxon>
        <taxon>Methanoregulaceae</taxon>
        <taxon>Methanoregula</taxon>
    </lineage>
</organism>
<sequence length="125" mass="13672">MDRQKIEKEEKILKDDIALAEKDAMGFKEEFLLFLKQYQVIGLAVAFVIGTAATAMVNALVKDIIMPVVSVLTPGGQWQTAVLAVGPINLLAGDFLSAVLDFLIIALVVFFLVKYVMKGDVTKKV</sequence>
<evidence type="ECO:0000313" key="7">
    <source>
        <dbReference type="Proteomes" id="UP000002408"/>
    </source>
</evidence>
<keyword evidence="3 5" id="KW-1133">Transmembrane helix</keyword>
<evidence type="ECO:0000313" key="6">
    <source>
        <dbReference type="EMBL" id="ABS54555.1"/>
    </source>
</evidence>
<evidence type="ECO:0000256" key="5">
    <source>
        <dbReference type="SAM" id="Phobius"/>
    </source>
</evidence>
<keyword evidence="4 5" id="KW-0472">Membrane</keyword>